<dbReference type="GO" id="GO:0006914">
    <property type="term" value="P:autophagy"/>
    <property type="evidence" value="ECO:0007669"/>
    <property type="project" value="UniProtKB-KW"/>
</dbReference>
<keyword evidence="6" id="KW-1185">Reference proteome</keyword>
<dbReference type="PANTHER" id="PTHR11227">
    <property type="entry name" value="WD-REPEAT PROTEIN INTERACTING WITH PHOSPHOINOSIDES WIPI -RELATED"/>
    <property type="match status" value="1"/>
</dbReference>
<reference evidence="7" key="1">
    <citation type="submission" date="2016-06" db="UniProtKB">
        <authorList>
            <consortium name="WormBaseParasite"/>
        </authorList>
    </citation>
    <scope>IDENTIFICATION</scope>
</reference>
<protein>
    <submittedName>
        <fullName evidence="7">WD repeat domain phosphoinositide-interacting protein 4</fullName>
    </submittedName>
</protein>
<evidence type="ECO:0000256" key="3">
    <source>
        <dbReference type="ARBA" id="ARBA00023006"/>
    </source>
</evidence>
<accession>A0A183UQR9</accession>
<dbReference type="Pfam" id="PF21032">
    <property type="entry name" value="PROPPIN"/>
    <property type="match status" value="1"/>
</dbReference>
<dbReference type="InterPro" id="IPR048720">
    <property type="entry name" value="PROPPIN"/>
</dbReference>
<organism evidence="6 7">
    <name type="scientific">Toxocara canis</name>
    <name type="common">Canine roundworm</name>
    <dbReference type="NCBI Taxonomy" id="6265"/>
    <lineage>
        <taxon>Eukaryota</taxon>
        <taxon>Metazoa</taxon>
        <taxon>Ecdysozoa</taxon>
        <taxon>Nematoda</taxon>
        <taxon>Chromadorea</taxon>
        <taxon>Rhabditida</taxon>
        <taxon>Spirurina</taxon>
        <taxon>Ascaridomorpha</taxon>
        <taxon>Ascaridoidea</taxon>
        <taxon>Toxocaridae</taxon>
        <taxon>Toxocara</taxon>
    </lineage>
</organism>
<reference evidence="5 6" key="2">
    <citation type="submission" date="2018-11" db="EMBL/GenBank/DDBJ databases">
        <authorList>
            <consortium name="Pathogen Informatics"/>
        </authorList>
    </citation>
    <scope>NUCLEOTIDE SEQUENCE [LARGE SCALE GENOMIC DNA]</scope>
</reference>
<dbReference type="GO" id="GO:0005737">
    <property type="term" value="C:cytoplasm"/>
    <property type="evidence" value="ECO:0007669"/>
    <property type="project" value="UniProtKB-ARBA"/>
</dbReference>
<dbReference type="AlphaFoldDB" id="A0A183UQR9"/>
<evidence type="ECO:0000256" key="2">
    <source>
        <dbReference type="ARBA" id="ARBA00022737"/>
    </source>
</evidence>
<comment type="similarity">
    <text evidence="4">Belongs to the WD repeat PROPPIN family.</text>
</comment>
<dbReference type="SUPFAM" id="SSF50978">
    <property type="entry name" value="WD40 repeat-like"/>
    <property type="match status" value="1"/>
</dbReference>
<dbReference type="Proteomes" id="UP000050794">
    <property type="component" value="Unassembled WGS sequence"/>
</dbReference>
<evidence type="ECO:0000256" key="4">
    <source>
        <dbReference type="ARBA" id="ARBA00025740"/>
    </source>
</evidence>
<dbReference type="EMBL" id="UYWY01020636">
    <property type="protein sequence ID" value="VDM42160.1"/>
    <property type="molecule type" value="Genomic_DNA"/>
</dbReference>
<dbReference type="InterPro" id="IPR036322">
    <property type="entry name" value="WD40_repeat_dom_sf"/>
</dbReference>
<keyword evidence="2" id="KW-0677">Repeat</keyword>
<keyword evidence="3" id="KW-0072">Autophagy</keyword>
<dbReference type="SMART" id="SM00320">
    <property type="entry name" value="WD40"/>
    <property type="match status" value="2"/>
</dbReference>
<dbReference type="InterPro" id="IPR001680">
    <property type="entry name" value="WD40_rpt"/>
</dbReference>
<keyword evidence="1" id="KW-0853">WD repeat</keyword>
<evidence type="ECO:0000313" key="5">
    <source>
        <dbReference type="EMBL" id="VDM42160.1"/>
    </source>
</evidence>
<sequence length="366" mass="40188">MPCTVKCINFNYEQNCFAVATEAGLRVFNCDPLVELRNLSISQVGSVAICALLHRTNLIAIVSGGFHPKFAENAVMIWDDAKKKFVLEFTVSGPVLNVLLTYTRLVVVQARRVHVFEFPTNCKLIRSEETAYNPHGLAALSADTKSEFLVFPGHKVGSVQLINLQSLTVASSLSPTTINAHQSEVVRLALNNQATLLATGSAKGTVIRVFDTRTRNLLSEFRRGADPANLHCLRFSPCSSFLVVSSDKGTVHIFKVRDKGDDKWSNKKTILQQVGLITEEARRSCAQFSLPCSEQVAEVAFLSSSSSTTTGAHTAGAVKRRQSVIAICTDGTYHRFAFTSDGACSREGFDYFLDLGDEQDFWTSDF</sequence>
<dbReference type="WBParaSite" id="TCNE_0001083901-mRNA-1">
    <property type="protein sequence ID" value="TCNE_0001083901-mRNA-1"/>
    <property type="gene ID" value="TCNE_0001083901"/>
</dbReference>
<evidence type="ECO:0000256" key="1">
    <source>
        <dbReference type="ARBA" id="ARBA00022574"/>
    </source>
</evidence>
<proteinExistence type="inferred from homology"/>
<name>A0A183UQR9_TOXCA</name>
<dbReference type="Gene3D" id="2.130.10.10">
    <property type="entry name" value="YVTN repeat-like/Quinoprotein amine dehydrogenase"/>
    <property type="match status" value="1"/>
</dbReference>
<dbReference type="InterPro" id="IPR015943">
    <property type="entry name" value="WD40/YVTN_repeat-like_dom_sf"/>
</dbReference>
<evidence type="ECO:0000313" key="6">
    <source>
        <dbReference type="Proteomes" id="UP000050794"/>
    </source>
</evidence>
<evidence type="ECO:0000313" key="7">
    <source>
        <dbReference type="WBParaSite" id="TCNE_0001083901-mRNA-1"/>
    </source>
</evidence>
<gene>
    <name evidence="5" type="ORF">TCNE_LOCUS10839</name>
</gene>